<dbReference type="InterPro" id="IPR004843">
    <property type="entry name" value="Calcineurin-like_PHP"/>
</dbReference>
<sequence length="435" mass="45740">MSFRFLHTADVHLDSPLRSLSLRDAEAGRTIANATRQSFARIVDLCLEEQVDALLIAGDLYDGDLRSMKTAAFLTGQMRRLTDAGIAVCLIQGNHDAASVVTRDLAWPEGVFQFPPDGGTVALQDGRVAVHGVSFARPQAPHSLLPVYPAPVAGAINVGLLHTSLAGSAEHDTYAPCALADLLAHGYDYWALGHIHKRMVHAEAPVAVVMPGIPQGRHINEAGVKTVTLAEIDDDGRTRLAERVVAPAQFERVAVDLDGLAQWSALPERLEAALAEARAGVAADHLVARLTLTGATGLAARLVRDADMVVEEATEAGRRVGGVLIDRLDNRTEPAGRDDGAVETKAAADALPLAELGALLRTPGPGRERVAAEVADQAAGLQRKLPPEVRDRLLDPAADDPVAAYLDTGAQAVLARLTARGSADPESGEQGGGGD</sequence>
<comment type="caution">
    <text evidence="3">The sequence shown here is derived from an EMBL/GenBank/DDBJ whole genome shotgun (WGS) entry which is preliminary data.</text>
</comment>
<keyword evidence="4" id="KW-1185">Reference proteome</keyword>
<dbReference type="InParanoid" id="A0A4R2PPP9"/>
<feature type="domain" description="Calcineurin-like phosphoesterase" evidence="2">
    <location>
        <begin position="3"/>
        <end position="197"/>
    </location>
</feature>
<keyword evidence="3" id="KW-0540">Nuclease</keyword>
<dbReference type="CDD" id="cd00840">
    <property type="entry name" value="MPP_Mre11_N"/>
    <property type="match status" value="1"/>
</dbReference>
<proteinExistence type="predicted"/>
<organism evidence="3 4">
    <name type="scientific">Rhodothalassium salexigens DSM 2132</name>
    <dbReference type="NCBI Taxonomy" id="1188247"/>
    <lineage>
        <taxon>Bacteria</taxon>
        <taxon>Pseudomonadati</taxon>
        <taxon>Pseudomonadota</taxon>
        <taxon>Alphaproteobacteria</taxon>
        <taxon>Rhodothalassiales</taxon>
        <taxon>Rhodothalassiaceae</taxon>
        <taxon>Rhodothalassium</taxon>
    </lineage>
</organism>
<reference evidence="3 4" key="1">
    <citation type="submission" date="2019-03" db="EMBL/GenBank/DDBJ databases">
        <title>Genomic Encyclopedia of Type Strains, Phase IV (KMG-IV): sequencing the most valuable type-strain genomes for metagenomic binning, comparative biology and taxonomic classification.</title>
        <authorList>
            <person name="Goeker M."/>
        </authorList>
    </citation>
    <scope>NUCLEOTIDE SEQUENCE [LARGE SCALE GENOMIC DNA]</scope>
    <source>
        <strain evidence="3 4">DSM 2132</strain>
    </source>
</reference>
<keyword evidence="3" id="KW-0269">Exonuclease</keyword>
<gene>
    <name evidence="3" type="ORF">EV659_102159</name>
</gene>
<dbReference type="SUPFAM" id="SSF56300">
    <property type="entry name" value="Metallo-dependent phosphatases"/>
    <property type="match status" value="1"/>
</dbReference>
<dbReference type="OrthoDB" id="9773856at2"/>
<evidence type="ECO:0000313" key="4">
    <source>
        <dbReference type="Proteomes" id="UP000295399"/>
    </source>
</evidence>
<dbReference type="GO" id="GO:0004527">
    <property type="term" value="F:exonuclease activity"/>
    <property type="evidence" value="ECO:0007669"/>
    <property type="project" value="UniProtKB-KW"/>
</dbReference>
<dbReference type="InterPro" id="IPR050535">
    <property type="entry name" value="DNA_Repair-Maintenance_Comp"/>
</dbReference>
<dbReference type="InterPro" id="IPR041796">
    <property type="entry name" value="Mre11_N"/>
</dbReference>
<dbReference type="Gene3D" id="3.60.21.10">
    <property type="match status" value="1"/>
</dbReference>
<dbReference type="RefSeq" id="WP_132707408.1">
    <property type="nucleotide sequence ID" value="NZ_JACIGF010000002.1"/>
</dbReference>
<evidence type="ECO:0000313" key="3">
    <source>
        <dbReference type="EMBL" id="TCP37752.1"/>
    </source>
</evidence>
<name>A0A4R2PPP9_RHOSA</name>
<dbReference type="PANTHER" id="PTHR30337">
    <property type="entry name" value="COMPONENT OF ATP-DEPENDENT DSDNA EXONUCLEASE"/>
    <property type="match status" value="1"/>
</dbReference>
<accession>A0A4R2PPP9</accession>
<protein>
    <submittedName>
        <fullName evidence="3">DNA repair exonuclease SbcCD nuclease subunit</fullName>
    </submittedName>
</protein>
<dbReference type="EMBL" id="SLXO01000002">
    <property type="protein sequence ID" value="TCP37752.1"/>
    <property type="molecule type" value="Genomic_DNA"/>
</dbReference>
<keyword evidence="1" id="KW-0378">Hydrolase</keyword>
<dbReference type="PANTHER" id="PTHR30337:SF7">
    <property type="entry name" value="PHOSPHOESTERASE"/>
    <property type="match status" value="1"/>
</dbReference>
<evidence type="ECO:0000256" key="1">
    <source>
        <dbReference type="ARBA" id="ARBA00022801"/>
    </source>
</evidence>
<dbReference type="InterPro" id="IPR029052">
    <property type="entry name" value="Metallo-depent_PP-like"/>
</dbReference>
<evidence type="ECO:0000259" key="2">
    <source>
        <dbReference type="Pfam" id="PF00149"/>
    </source>
</evidence>
<dbReference type="AlphaFoldDB" id="A0A4R2PPP9"/>
<dbReference type="Pfam" id="PF00149">
    <property type="entry name" value="Metallophos"/>
    <property type="match status" value="1"/>
</dbReference>
<dbReference type="Proteomes" id="UP000295399">
    <property type="component" value="Unassembled WGS sequence"/>
</dbReference>